<feature type="region of interest" description="Disordered" evidence="1">
    <location>
        <begin position="60"/>
        <end position="81"/>
    </location>
</feature>
<dbReference type="PATRIC" id="fig|1360.105.peg.1599"/>
<dbReference type="Proteomes" id="UP000053058">
    <property type="component" value="Unassembled WGS sequence"/>
</dbReference>
<evidence type="ECO:0000256" key="1">
    <source>
        <dbReference type="SAM" id="MobiDB-lite"/>
    </source>
</evidence>
<feature type="compositionally biased region" description="Low complexity" evidence="1">
    <location>
        <begin position="240"/>
        <end position="297"/>
    </location>
</feature>
<reference evidence="3" key="1">
    <citation type="submission" date="2015-10" db="EMBL/GenBank/DDBJ databases">
        <title>Draft Genome Sequences of 11 Lactococcus lactis subspecies cremoris strains.</title>
        <authorList>
            <person name="Wels M."/>
            <person name="Backus L."/>
            <person name="Boekhorst J."/>
            <person name="Dijkstra A."/>
            <person name="Beerthuizen M."/>
            <person name="Kelly W."/>
            <person name="Siezen R."/>
            <person name="Bachmann H."/>
            <person name="Van Hijum S."/>
        </authorList>
    </citation>
    <scope>NUCLEOTIDE SEQUENCE [LARGE SCALE GENOMIC DNA]</scope>
    <source>
        <strain evidence="3">KF282</strain>
    </source>
</reference>
<organism evidence="2 3">
    <name type="scientific">Lactococcus lactis subsp. lactis</name>
    <name type="common">Streptococcus lactis</name>
    <dbReference type="NCBI Taxonomy" id="1360"/>
    <lineage>
        <taxon>Bacteria</taxon>
        <taxon>Bacillati</taxon>
        <taxon>Bacillota</taxon>
        <taxon>Bacilli</taxon>
        <taxon>Lactobacillales</taxon>
        <taxon>Streptococcaceae</taxon>
        <taxon>Lactococcus</taxon>
    </lineage>
</organism>
<name>A0A0V8CKE3_LACLL</name>
<dbReference type="RefSeq" id="WP_058220215.1">
    <property type="nucleotide sequence ID" value="NZ_LKLN01000088.1"/>
</dbReference>
<gene>
    <name evidence="2" type="ORF">KF282_2510</name>
</gene>
<feature type="compositionally biased region" description="Polar residues" evidence="1">
    <location>
        <begin position="222"/>
        <end position="239"/>
    </location>
</feature>
<comment type="caution">
    <text evidence="2">The sequence shown here is derived from an EMBL/GenBank/DDBJ whole genome shotgun (WGS) entry which is preliminary data.</text>
</comment>
<evidence type="ECO:0000313" key="2">
    <source>
        <dbReference type="EMBL" id="KSU01806.1"/>
    </source>
</evidence>
<feature type="region of interest" description="Disordered" evidence="1">
    <location>
        <begin position="177"/>
        <end position="309"/>
    </location>
</feature>
<dbReference type="AlphaFoldDB" id="A0A0V8CKE3"/>
<feature type="compositionally biased region" description="Basic and acidic residues" evidence="1">
    <location>
        <begin position="190"/>
        <end position="201"/>
    </location>
</feature>
<protein>
    <submittedName>
        <fullName evidence="2">Uncharacterized protein</fullName>
    </submittedName>
</protein>
<proteinExistence type="predicted"/>
<evidence type="ECO:0000313" key="3">
    <source>
        <dbReference type="Proteomes" id="UP000053058"/>
    </source>
</evidence>
<sequence length="367" mass="38589">MNKNLNPLNWKRSQQVVGGALAILLVGAVTTGVAVNANQKAEEKKIEQLSKEKAKKAEARAEKAKQLEKSSEADSKKLLDVAEKTPTDKNIKLAEDSILKVKNAEVKKAFDNQIVGIKNRVKLENEAKTAVSNYQKDAMSQEKYKTAQQAISKLTTSYSKGLKDSLNKQLAVSKKQADDATKAQQAKSASDSKAKTADTNKQESGSAGATNDNGNNANVASDTQNTANNNVASGSNSYDGGSQNNYSQDNSNSGSYNQGNSGQGNSNSNSNTNTGGNGSNSNSNTNTGGNGSNSNNGSNGGGNTGQPSHTTKYVGWVSVDGVRKYSQTFDTIAEAQNYSASTANSSEVAELLLAGHSIRYGVEPVEV</sequence>
<dbReference type="EMBL" id="LKLN01000088">
    <property type="protein sequence ID" value="KSU01806.1"/>
    <property type="molecule type" value="Genomic_DNA"/>
</dbReference>
<feature type="compositionally biased region" description="Low complexity" evidence="1">
    <location>
        <begin position="204"/>
        <end position="221"/>
    </location>
</feature>
<accession>A0A0V8CKE3</accession>